<evidence type="ECO:0000313" key="3">
    <source>
        <dbReference type="Proteomes" id="UP000239590"/>
    </source>
</evidence>
<dbReference type="OrthoDB" id="606379at2"/>
<dbReference type="InterPro" id="IPR004843">
    <property type="entry name" value="Calcineurin-like_PHP"/>
</dbReference>
<dbReference type="RefSeq" id="WP_104709799.1">
    <property type="nucleotide sequence ID" value="NZ_PTRA01000001.1"/>
</dbReference>
<protein>
    <submittedName>
        <fullName evidence="2">Metallophosphoesterase</fullName>
    </submittedName>
</protein>
<feature type="domain" description="Calcineurin-like phosphoesterase" evidence="1">
    <location>
        <begin position="101"/>
        <end position="287"/>
    </location>
</feature>
<dbReference type="Pfam" id="PF00149">
    <property type="entry name" value="Metallophos"/>
    <property type="match status" value="1"/>
</dbReference>
<dbReference type="GO" id="GO:0016787">
    <property type="term" value="F:hydrolase activity"/>
    <property type="evidence" value="ECO:0007669"/>
    <property type="project" value="InterPro"/>
</dbReference>
<evidence type="ECO:0000313" key="2">
    <source>
        <dbReference type="EMBL" id="PQA58595.1"/>
    </source>
</evidence>
<name>A0A2S7ILN7_9BACT</name>
<gene>
    <name evidence="2" type="ORF">C5O19_02705</name>
</gene>
<dbReference type="AlphaFoldDB" id="A0A2S7ILN7"/>
<sequence length="388" mass="44758">MRSSKQYVNLSHNKVENHLKTLQNEFEEEVVPTDTVTYKLRQFFWSNFFGFVYHYFKSRFGKRYPYQSYPKDGDSGVYRIPNDATLALLSDWATDTIESDLVGRLVARYQADYTLHLGDVYFVGAPKEIRANFLNPDASWPWGTQGSLALSGNHEMYSNGRGFFEELLPRMGVDQAGVRVSQKAGFFCLENDHWRIIGLDTGYTSVRNPIMEIINPPDCRLKDSQVQWLREQVKLGDSSDSRGLIFLSHHPVFSVFRNAFPKPGEQLREILGKANRPVAWIYGHEHRMVIYHTQQLKNSLTVHGRCIGHGGMPVELKAPETHDPIYFMDDRIRTRLRRRDVSYNGFAYLTLQGPNAVMKYIDVEDTMIFQENWRVENGAVIVEKADAV</sequence>
<dbReference type="EMBL" id="PTRA01000001">
    <property type="protein sequence ID" value="PQA58595.1"/>
    <property type="molecule type" value="Genomic_DNA"/>
</dbReference>
<accession>A0A2S7ILN7</accession>
<keyword evidence="3" id="KW-1185">Reference proteome</keyword>
<dbReference type="InterPro" id="IPR029052">
    <property type="entry name" value="Metallo-depent_PP-like"/>
</dbReference>
<dbReference type="Gene3D" id="3.60.21.10">
    <property type="match status" value="1"/>
</dbReference>
<comment type="caution">
    <text evidence="2">The sequence shown here is derived from an EMBL/GenBank/DDBJ whole genome shotgun (WGS) entry which is preliminary data.</text>
</comment>
<proteinExistence type="predicted"/>
<dbReference type="SUPFAM" id="SSF56300">
    <property type="entry name" value="Metallo-dependent phosphatases"/>
    <property type="match status" value="1"/>
</dbReference>
<reference evidence="3" key="1">
    <citation type="submission" date="2018-02" db="EMBL/GenBank/DDBJ databases">
        <title>Genome sequencing of Solimonas sp. HR-BB.</title>
        <authorList>
            <person name="Lee Y."/>
            <person name="Jeon C.O."/>
        </authorList>
    </citation>
    <scope>NUCLEOTIDE SEQUENCE [LARGE SCALE GENOMIC DNA]</scope>
    <source>
        <strain evidence="3">HR-U</strain>
    </source>
</reference>
<evidence type="ECO:0000259" key="1">
    <source>
        <dbReference type="Pfam" id="PF00149"/>
    </source>
</evidence>
<organism evidence="2 3">
    <name type="scientific">Siphonobacter curvatus</name>
    <dbReference type="NCBI Taxonomy" id="2094562"/>
    <lineage>
        <taxon>Bacteria</taxon>
        <taxon>Pseudomonadati</taxon>
        <taxon>Bacteroidota</taxon>
        <taxon>Cytophagia</taxon>
        <taxon>Cytophagales</taxon>
        <taxon>Cytophagaceae</taxon>
        <taxon>Siphonobacter</taxon>
    </lineage>
</organism>
<dbReference type="Proteomes" id="UP000239590">
    <property type="component" value="Unassembled WGS sequence"/>
</dbReference>